<dbReference type="SUPFAM" id="SSF158544">
    <property type="entry name" value="GspK insert domain-like"/>
    <property type="match status" value="1"/>
</dbReference>
<dbReference type="SUPFAM" id="SSF54523">
    <property type="entry name" value="Pili subunits"/>
    <property type="match status" value="1"/>
</dbReference>
<evidence type="ECO:0000256" key="7">
    <source>
        <dbReference type="ARBA" id="ARBA00022927"/>
    </source>
</evidence>
<organism evidence="14 15">
    <name type="scientific">Acinetobacter celticus</name>
    <dbReference type="NCBI Taxonomy" id="1891224"/>
    <lineage>
        <taxon>Bacteria</taxon>
        <taxon>Pseudomonadati</taxon>
        <taxon>Pseudomonadota</taxon>
        <taxon>Gammaproteobacteria</taxon>
        <taxon>Moraxellales</taxon>
        <taxon>Moraxellaceae</taxon>
        <taxon>Acinetobacter</taxon>
    </lineage>
</organism>
<dbReference type="Pfam" id="PF03934">
    <property type="entry name" value="T2SSK"/>
    <property type="match status" value="1"/>
</dbReference>
<evidence type="ECO:0000313" key="15">
    <source>
        <dbReference type="Proteomes" id="UP000186553"/>
    </source>
</evidence>
<evidence type="ECO:0000259" key="12">
    <source>
        <dbReference type="Pfam" id="PF03934"/>
    </source>
</evidence>
<sequence>MALGVGRQQKGIALLTILMMVALATILVASIAKHQANTAESTAYLMRQNQSLLYAKSAETFFSALLKDDAENAGAVDHLQENWAKPMPAFPVDDGYVSGVLQDESGKFNLNSLLDADGNVNENAKKWFEKLLVRAGLPAQLSEAVIDWQDENDEVAGSMGAEASYYRGLQNSPMPANAKFHNINELKLVRGFEEEKYQLILPYISALPSHETTVNINTAPAFLLASLDEKLDVHAVQQLQEQQQASLEHFKNVSELWEKEPFSSVATDTKNAVNNLLGVQSNYFKAQIEIELNGRKRQFSSELVRKDQAIYVAYRSMAPF</sequence>
<evidence type="ECO:0000259" key="13">
    <source>
        <dbReference type="Pfam" id="PF21687"/>
    </source>
</evidence>
<dbReference type="InterPro" id="IPR049179">
    <property type="entry name" value="T2SSK_SAM-like_2nd"/>
</dbReference>
<evidence type="ECO:0000256" key="8">
    <source>
        <dbReference type="ARBA" id="ARBA00022989"/>
    </source>
</evidence>
<proteinExistence type="inferred from homology"/>
<dbReference type="GO" id="GO:0009306">
    <property type="term" value="P:protein secretion"/>
    <property type="evidence" value="ECO:0007669"/>
    <property type="project" value="InterPro"/>
</dbReference>
<dbReference type="InterPro" id="IPR049031">
    <property type="entry name" value="T2SSK_SAM-like_1st"/>
</dbReference>
<dbReference type="EMBL" id="MBDL01000010">
    <property type="protein sequence ID" value="ODA12948.1"/>
    <property type="molecule type" value="Genomic_DNA"/>
</dbReference>
<evidence type="ECO:0000256" key="1">
    <source>
        <dbReference type="ARBA" id="ARBA00004533"/>
    </source>
</evidence>
<comment type="caution">
    <text evidence="14">The sequence shown here is derived from an EMBL/GenBank/DDBJ whole genome shotgun (WGS) entry which is preliminary data.</text>
</comment>
<evidence type="ECO:0000256" key="4">
    <source>
        <dbReference type="ARBA" id="ARBA00022475"/>
    </source>
</evidence>
<protein>
    <recommendedName>
        <fullName evidence="10">Type II secretion system protein K</fullName>
    </recommendedName>
</protein>
<feature type="transmembrane region" description="Helical" evidence="11">
    <location>
        <begin position="12"/>
        <end position="32"/>
    </location>
</feature>
<dbReference type="Gene3D" id="3.30.1300.30">
    <property type="entry name" value="GSPII I/J protein-like"/>
    <property type="match status" value="1"/>
</dbReference>
<dbReference type="PANTHER" id="PTHR38831">
    <property type="entry name" value="TYPE II SECRETION SYSTEM PROTEIN K"/>
    <property type="match status" value="1"/>
</dbReference>
<name>A0A1C3CW40_9GAMM</name>
<keyword evidence="3 10" id="KW-0813">Transport</keyword>
<evidence type="ECO:0000256" key="3">
    <source>
        <dbReference type="ARBA" id="ARBA00022448"/>
    </source>
</evidence>
<keyword evidence="4 10" id="KW-1003">Cell membrane</keyword>
<dbReference type="InterPro" id="IPR005628">
    <property type="entry name" value="GspK"/>
</dbReference>
<keyword evidence="6 11" id="KW-0812">Transmembrane</keyword>
<gene>
    <name evidence="14" type="ORF">BBP83_10015</name>
</gene>
<evidence type="ECO:0000256" key="5">
    <source>
        <dbReference type="ARBA" id="ARBA00022519"/>
    </source>
</evidence>
<evidence type="ECO:0000313" key="14">
    <source>
        <dbReference type="EMBL" id="ODA12948.1"/>
    </source>
</evidence>
<evidence type="ECO:0000256" key="11">
    <source>
        <dbReference type="SAM" id="Phobius"/>
    </source>
</evidence>
<dbReference type="InterPro" id="IPR045584">
    <property type="entry name" value="Pilin-like"/>
</dbReference>
<dbReference type="PIRSF" id="PIRSF002786">
    <property type="entry name" value="XcpX"/>
    <property type="match status" value="1"/>
</dbReference>
<keyword evidence="7" id="KW-0653">Protein transport</keyword>
<evidence type="ECO:0000256" key="10">
    <source>
        <dbReference type="PIRNR" id="PIRNR002786"/>
    </source>
</evidence>
<dbReference type="InterPro" id="IPR038072">
    <property type="entry name" value="GspK_central_sf"/>
</dbReference>
<dbReference type="STRING" id="1891224.BBP83_10015"/>
<dbReference type="Pfam" id="PF21687">
    <property type="entry name" value="T2SSK_1st"/>
    <property type="match status" value="1"/>
</dbReference>
<keyword evidence="9 10" id="KW-0472">Membrane</keyword>
<evidence type="ECO:0000256" key="9">
    <source>
        <dbReference type="ARBA" id="ARBA00023136"/>
    </source>
</evidence>
<feature type="domain" description="T2SS protein K second SAM-like" evidence="12">
    <location>
        <begin position="214"/>
        <end position="279"/>
    </location>
</feature>
<dbReference type="NCBIfam" id="NF037980">
    <property type="entry name" value="T2SS_GspK"/>
    <property type="match status" value="1"/>
</dbReference>
<keyword evidence="5 10" id="KW-0997">Cell inner membrane</keyword>
<keyword evidence="8 11" id="KW-1133">Transmembrane helix</keyword>
<evidence type="ECO:0000256" key="6">
    <source>
        <dbReference type="ARBA" id="ARBA00022692"/>
    </source>
</evidence>
<comment type="similarity">
    <text evidence="2 10">Belongs to the GSP K family.</text>
</comment>
<dbReference type="Proteomes" id="UP000186553">
    <property type="component" value="Unassembled WGS sequence"/>
</dbReference>
<accession>A0A1C3CW40</accession>
<evidence type="ECO:0000256" key="2">
    <source>
        <dbReference type="ARBA" id="ARBA00007246"/>
    </source>
</evidence>
<comment type="subcellular location">
    <subcellularLocation>
        <location evidence="1 10">Cell inner membrane</location>
    </subcellularLocation>
</comment>
<keyword evidence="15" id="KW-1185">Reference proteome</keyword>
<reference evidence="14 15" key="1">
    <citation type="submission" date="2016-07" db="EMBL/GenBank/DDBJ databases">
        <title>Acinetobacter sp. ANC 4603.</title>
        <authorList>
            <person name="Radolfova-Krizova L."/>
            <person name="Nemec A."/>
        </authorList>
    </citation>
    <scope>NUCLEOTIDE SEQUENCE [LARGE SCALE GENOMIC DNA]</scope>
    <source>
        <strain evidence="14 15">ANC 4603</strain>
    </source>
</reference>
<dbReference type="PANTHER" id="PTHR38831:SF1">
    <property type="entry name" value="TYPE II SECRETION SYSTEM PROTEIN K-RELATED"/>
    <property type="match status" value="1"/>
</dbReference>
<feature type="domain" description="T2SS protein K first SAM-like" evidence="13">
    <location>
        <begin position="106"/>
        <end position="208"/>
    </location>
</feature>
<dbReference type="GO" id="GO:0005886">
    <property type="term" value="C:plasma membrane"/>
    <property type="evidence" value="ECO:0007669"/>
    <property type="project" value="UniProtKB-SubCell"/>
</dbReference>
<dbReference type="Gene3D" id="1.10.40.60">
    <property type="entry name" value="EpsJ-like"/>
    <property type="match status" value="2"/>
</dbReference>
<dbReference type="AlphaFoldDB" id="A0A1C3CW40"/>